<keyword evidence="3" id="KW-1185">Reference proteome</keyword>
<organism evidence="2 3">
    <name type="scientific">Stegodyphus mimosarum</name>
    <name type="common">African social velvet spider</name>
    <dbReference type="NCBI Taxonomy" id="407821"/>
    <lineage>
        <taxon>Eukaryota</taxon>
        <taxon>Metazoa</taxon>
        <taxon>Ecdysozoa</taxon>
        <taxon>Arthropoda</taxon>
        <taxon>Chelicerata</taxon>
        <taxon>Arachnida</taxon>
        <taxon>Araneae</taxon>
        <taxon>Araneomorphae</taxon>
        <taxon>Entelegynae</taxon>
        <taxon>Eresoidea</taxon>
        <taxon>Eresidae</taxon>
        <taxon>Stegodyphus</taxon>
    </lineage>
</organism>
<proteinExistence type="predicted"/>
<gene>
    <name evidence="2" type="ORF">X975_05671</name>
</gene>
<reference evidence="2 3" key="1">
    <citation type="submission" date="2013-11" db="EMBL/GenBank/DDBJ databases">
        <title>Genome sequencing of Stegodyphus mimosarum.</title>
        <authorList>
            <person name="Bechsgaard J."/>
        </authorList>
    </citation>
    <scope>NUCLEOTIDE SEQUENCE [LARGE SCALE GENOMIC DNA]</scope>
</reference>
<feature type="chain" id="PRO_5001829365" evidence="1">
    <location>
        <begin position="20"/>
        <end position="73"/>
    </location>
</feature>
<accession>A0A087T772</accession>
<sequence length="73" mass="7934">MKFVTLVLLITLMVLSIEAAEPSVAAGDSFLEEIEETERATKCKTSGSCSKKEKCCKTHVCSCNMLGTNCMCH</sequence>
<name>A0A087T772_STEMI</name>
<evidence type="ECO:0000313" key="2">
    <source>
        <dbReference type="EMBL" id="KFM60961.1"/>
    </source>
</evidence>
<dbReference type="AlphaFoldDB" id="A0A087T772"/>
<dbReference type="Proteomes" id="UP000054359">
    <property type="component" value="Unassembled WGS sequence"/>
</dbReference>
<evidence type="ECO:0000313" key="3">
    <source>
        <dbReference type="Proteomes" id="UP000054359"/>
    </source>
</evidence>
<protein>
    <submittedName>
        <fullName evidence="2">Uncharacterized protein</fullName>
    </submittedName>
</protein>
<keyword evidence="1" id="KW-0732">Signal</keyword>
<evidence type="ECO:0000256" key="1">
    <source>
        <dbReference type="SAM" id="SignalP"/>
    </source>
</evidence>
<dbReference type="EMBL" id="KK113755">
    <property type="protein sequence ID" value="KFM60961.1"/>
    <property type="molecule type" value="Genomic_DNA"/>
</dbReference>
<feature type="signal peptide" evidence="1">
    <location>
        <begin position="1"/>
        <end position="19"/>
    </location>
</feature>
<feature type="non-terminal residue" evidence="2">
    <location>
        <position position="73"/>
    </location>
</feature>